<evidence type="ECO:0000313" key="2">
    <source>
        <dbReference type="EMBL" id="PKU65264.1"/>
    </source>
</evidence>
<reference evidence="2 3" key="2">
    <citation type="journal article" date="2017" name="Nature">
        <title>The Apostasia genome and the evolution of orchids.</title>
        <authorList>
            <person name="Zhang G.Q."/>
            <person name="Liu K.W."/>
            <person name="Li Z."/>
            <person name="Lohaus R."/>
            <person name="Hsiao Y.Y."/>
            <person name="Niu S.C."/>
            <person name="Wang J.Y."/>
            <person name="Lin Y.C."/>
            <person name="Xu Q."/>
            <person name="Chen L.J."/>
            <person name="Yoshida K."/>
            <person name="Fujiwara S."/>
            <person name="Wang Z.W."/>
            <person name="Zhang Y.Q."/>
            <person name="Mitsuda N."/>
            <person name="Wang M."/>
            <person name="Liu G.H."/>
            <person name="Pecoraro L."/>
            <person name="Huang H.X."/>
            <person name="Xiao X.J."/>
            <person name="Lin M."/>
            <person name="Wu X.Y."/>
            <person name="Wu W.L."/>
            <person name="Chen Y.Y."/>
            <person name="Chang S.B."/>
            <person name="Sakamoto S."/>
            <person name="Ohme-Takagi M."/>
            <person name="Yagi M."/>
            <person name="Zeng S.J."/>
            <person name="Shen C.Y."/>
            <person name="Yeh C.M."/>
            <person name="Luo Y.B."/>
            <person name="Tsai W.C."/>
            <person name="Van de Peer Y."/>
            <person name="Liu Z.J."/>
        </authorList>
    </citation>
    <scope>NUCLEOTIDE SEQUENCE [LARGE SCALE GENOMIC DNA]</scope>
    <source>
        <tissue evidence="2">The whole plant</tissue>
    </source>
</reference>
<evidence type="ECO:0000256" key="1">
    <source>
        <dbReference type="SAM" id="MobiDB-lite"/>
    </source>
</evidence>
<keyword evidence="3" id="KW-1185">Reference proteome</keyword>
<accession>A0A2I0VPC8</accession>
<dbReference type="AlphaFoldDB" id="A0A2I0VPC8"/>
<dbReference type="PANTHER" id="PTHR34198:SF1">
    <property type="entry name" value="OS01G0104300 PROTEIN"/>
    <property type="match status" value="1"/>
</dbReference>
<reference evidence="2 3" key="1">
    <citation type="journal article" date="2016" name="Sci. Rep.">
        <title>The Dendrobium catenatum Lindl. genome sequence provides insights into polysaccharide synthase, floral development and adaptive evolution.</title>
        <authorList>
            <person name="Zhang G.Q."/>
            <person name="Xu Q."/>
            <person name="Bian C."/>
            <person name="Tsai W.C."/>
            <person name="Yeh C.M."/>
            <person name="Liu K.W."/>
            <person name="Yoshida K."/>
            <person name="Zhang L.S."/>
            <person name="Chang S.B."/>
            <person name="Chen F."/>
            <person name="Shi Y."/>
            <person name="Su Y.Y."/>
            <person name="Zhang Y.Q."/>
            <person name="Chen L.J."/>
            <person name="Yin Y."/>
            <person name="Lin M."/>
            <person name="Huang H."/>
            <person name="Deng H."/>
            <person name="Wang Z.W."/>
            <person name="Zhu S.L."/>
            <person name="Zhao X."/>
            <person name="Deng C."/>
            <person name="Niu S.C."/>
            <person name="Huang J."/>
            <person name="Wang M."/>
            <person name="Liu G.H."/>
            <person name="Yang H.J."/>
            <person name="Xiao X.J."/>
            <person name="Hsiao Y.Y."/>
            <person name="Wu W.L."/>
            <person name="Chen Y.Y."/>
            <person name="Mitsuda N."/>
            <person name="Ohme-Takagi M."/>
            <person name="Luo Y.B."/>
            <person name="Van de Peer Y."/>
            <person name="Liu Z.J."/>
        </authorList>
    </citation>
    <scope>NUCLEOTIDE SEQUENCE [LARGE SCALE GENOMIC DNA]</scope>
    <source>
        <tissue evidence="2">The whole plant</tissue>
    </source>
</reference>
<sequence>MAYGMAITFRPAMVQANAGGPRRDRSRRSAGTGGGGAWWTPLFGWGAQPDYIDCVDQSSPEKAAATDPAMESRKSSARIFTGFTEEKAREMRMRMLETESFHDAMYHSSIASRLASDVRRRSGYNN</sequence>
<dbReference type="PANTHER" id="PTHR34198">
    <property type="entry name" value="OS01G0175100 PROTEIN"/>
    <property type="match status" value="1"/>
</dbReference>
<feature type="region of interest" description="Disordered" evidence="1">
    <location>
        <begin position="58"/>
        <end position="81"/>
    </location>
</feature>
<dbReference type="Proteomes" id="UP000233837">
    <property type="component" value="Unassembled WGS sequence"/>
</dbReference>
<evidence type="ECO:0000313" key="3">
    <source>
        <dbReference type="Proteomes" id="UP000233837"/>
    </source>
</evidence>
<proteinExistence type="predicted"/>
<dbReference type="EMBL" id="KZ503369">
    <property type="protein sequence ID" value="PKU65264.1"/>
    <property type="molecule type" value="Genomic_DNA"/>
</dbReference>
<name>A0A2I0VPC8_9ASPA</name>
<organism evidence="2 3">
    <name type="scientific">Dendrobium catenatum</name>
    <dbReference type="NCBI Taxonomy" id="906689"/>
    <lineage>
        <taxon>Eukaryota</taxon>
        <taxon>Viridiplantae</taxon>
        <taxon>Streptophyta</taxon>
        <taxon>Embryophyta</taxon>
        <taxon>Tracheophyta</taxon>
        <taxon>Spermatophyta</taxon>
        <taxon>Magnoliopsida</taxon>
        <taxon>Liliopsida</taxon>
        <taxon>Asparagales</taxon>
        <taxon>Orchidaceae</taxon>
        <taxon>Epidendroideae</taxon>
        <taxon>Malaxideae</taxon>
        <taxon>Dendrobiinae</taxon>
        <taxon>Dendrobium</taxon>
    </lineage>
</organism>
<dbReference type="OrthoDB" id="1913905at2759"/>
<protein>
    <submittedName>
        <fullName evidence="2">Uncharacterized protein</fullName>
    </submittedName>
</protein>
<gene>
    <name evidence="2" type="ORF">MA16_Dca016567</name>
</gene>
<feature type="region of interest" description="Disordered" evidence="1">
    <location>
        <begin position="16"/>
        <end position="35"/>
    </location>
</feature>